<reference evidence="2" key="1">
    <citation type="submission" date="2021-12" db="EMBL/GenBank/DDBJ databases">
        <authorList>
            <person name="King R."/>
        </authorList>
    </citation>
    <scope>NUCLEOTIDE SEQUENCE</scope>
</reference>
<dbReference type="PANTHER" id="PTHR12242">
    <property type="entry name" value="OS02G0130600 PROTEIN-RELATED"/>
    <property type="match status" value="1"/>
</dbReference>
<evidence type="ECO:0000313" key="3">
    <source>
        <dbReference type="Proteomes" id="UP001153292"/>
    </source>
</evidence>
<keyword evidence="1" id="KW-0812">Transmembrane</keyword>
<dbReference type="EMBL" id="OU963897">
    <property type="protein sequence ID" value="CAH0405232.1"/>
    <property type="molecule type" value="Genomic_DNA"/>
</dbReference>
<gene>
    <name evidence="2" type="ORF">CHILSU_LOCUS8591</name>
</gene>
<feature type="transmembrane region" description="Helical" evidence="1">
    <location>
        <begin position="134"/>
        <end position="157"/>
    </location>
</feature>
<feature type="transmembrane region" description="Helical" evidence="1">
    <location>
        <begin position="33"/>
        <end position="56"/>
    </location>
</feature>
<sequence>MLAVRLALTAVAMGILIWSLVDGGSPYWLIYLTNWGLLLITLMSLSGLLVSVVAVHTKPDSDVGEVPWYIGIYWFIYNITVCLALMISALYWILLYDPEKQETRRMFWLDVATHGFNSCVAVAELLLSRTPLRFLHFYQPFSVAVWYAAFTAIYYVAGGTDAKGEPYIYTVLDWRNGGQSTAIVFISLGGLLTIYCTLCAVALARDKISESVVRMISHDLPPTPPDFLDSRLV</sequence>
<evidence type="ECO:0000313" key="2">
    <source>
        <dbReference type="EMBL" id="CAH0405232.1"/>
    </source>
</evidence>
<dbReference type="InterPro" id="IPR049352">
    <property type="entry name" value="Rost"/>
</dbReference>
<dbReference type="Pfam" id="PF21534">
    <property type="entry name" value="Rost"/>
    <property type="match status" value="1"/>
</dbReference>
<proteinExistence type="predicted"/>
<feature type="transmembrane region" description="Helical" evidence="1">
    <location>
        <begin position="182"/>
        <end position="204"/>
    </location>
</feature>
<dbReference type="Proteomes" id="UP001153292">
    <property type="component" value="Chromosome 4"/>
</dbReference>
<dbReference type="PANTHER" id="PTHR12242:SF1">
    <property type="entry name" value="MYND-TYPE DOMAIN-CONTAINING PROTEIN"/>
    <property type="match status" value="1"/>
</dbReference>
<keyword evidence="1" id="KW-1133">Transmembrane helix</keyword>
<evidence type="ECO:0008006" key="4">
    <source>
        <dbReference type="Google" id="ProtNLM"/>
    </source>
</evidence>
<name>A0ABN8B6Z0_CHISP</name>
<keyword evidence="1" id="KW-0472">Membrane</keyword>
<feature type="transmembrane region" description="Helical" evidence="1">
    <location>
        <begin position="68"/>
        <end position="94"/>
    </location>
</feature>
<keyword evidence="3" id="KW-1185">Reference proteome</keyword>
<evidence type="ECO:0000256" key="1">
    <source>
        <dbReference type="SAM" id="Phobius"/>
    </source>
</evidence>
<organism evidence="2 3">
    <name type="scientific">Chilo suppressalis</name>
    <name type="common">Asiatic rice borer moth</name>
    <dbReference type="NCBI Taxonomy" id="168631"/>
    <lineage>
        <taxon>Eukaryota</taxon>
        <taxon>Metazoa</taxon>
        <taxon>Ecdysozoa</taxon>
        <taxon>Arthropoda</taxon>
        <taxon>Hexapoda</taxon>
        <taxon>Insecta</taxon>
        <taxon>Pterygota</taxon>
        <taxon>Neoptera</taxon>
        <taxon>Endopterygota</taxon>
        <taxon>Lepidoptera</taxon>
        <taxon>Glossata</taxon>
        <taxon>Ditrysia</taxon>
        <taxon>Pyraloidea</taxon>
        <taxon>Crambidae</taxon>
        <taxon>Crambinae</taxon>
        <taxon>Chilo</taxon>
    </lineage>
</organism>
<accession>A0ABN8B6Z0</accession>
<feature type="transmembrane region" description="Helical" evidence="1">
    <location>
        <begin position="106"/>
        <end position="127"/>
    </location>
</feature>
<protein>
    <recommendedName>
        <fullName evidence="4">MARVEL domain-containing protein</fullName>
    </recommendedName>
</protein>